<comment type="subcellular location">
    <subcellularLocation>
        <location evidence="1">Nucleus</location>
    </subcellularLocation>
</comment>
<organism evidence="4 5">
    <name type="scientific">Ceratopteris richardii</name>
    <name type="common">Triangle waterfern</name>
    <dbReference type="NCBI Taxonomy" id="49495"/>
    <lineage>
        <taxon>Eukaryota</taxon>
        <taxon>Viridiplantae</taxon>
        <taxon>Streptophyta</taxon>
        <taxon>Embryophyta</taxon>
        <taxon>Tracheophyta</taxon>
        <taxon>Polypodiopsida</taxon>
        <taxon>Polypodiidae</taxon>
        <taxon>Polypodiales</taxon>
        <taxon>Pteridineae</taxon>
        <taxon>Pteridaceae</taxon>
        <taxon>Parkerioideae</taxon>
        <taxon>Ceratopteris</taxon>
    </lineage>
</organism>
<evidence type="ECO:0000256" key="2">
    <source>
        <dbReference type="ARBA" id="ARBA00023242"/>
    </source>
</evidence>
<evidence type="ECO:0000259" key="3">
    <source>
        <dbReference type="PROSITE" id="PS50013"/>
    </source>
</evidence>
<dbReference type="InterPro" id="IPR000953">
    <property type="entry name" value="Chromo/chromo_shadow_dom"/>
</dbReference>
<dbReference type="PROSITE" id="PS50013">
    <property type="entry name" value="CHROMO_2"/>
    <property type="match status" value="1"/>
</dbReference>
<evidence type="ECO:0000313" key="4">
    <source>
        <dbReference type="EMBL" id="KAH7446763.1"/>
    </source>
</evidence>
<feature type="domain" description="Chromo" evidence="3">
    <location>
        <begin position="100"/>
        <end position="157"/>
    </location>
</feature>
<dbReference type="GO" id="GO:0005634">
    <property type="term" value="C:nucleus"/>
    <property type="evidence" value="ECO:0007669"/>
    <property type="project" value="UniProtKB-SubCell"/>
</dbReference>
<keyword evidence="5" id="KW-1185">Reference proteome</keyword>
<protein>
    <recommendedName>
        <fullName evidence="3">Chromo domain-containing protein</fullName>
    </recommendedName>
</protein>
<keyword evidence="2" id="KW-0539">Nucleus</keyword>
<comment type="caution">
    <text evidence="4">The sequence shown here is derived from an EMBL/GenBank/DDBJ whole genome shotgun (WGS) entry which is preliminary data.</text>
</comment>
<dbReference type="EMBL" id="CM035406">
    <property type="protein sequence ID" value="KAH7446763.1"/>
    <property type="molecule type" value="Genomic_DNA"/>
</dbReference>
<name>A0A8T2VMG5_CERRI</name>
<dbReference type="Proteomes" id="UP000825935">
    <property type="component" value="Chromosome 1"/>
</dbReference>
<dbReference type="OrthoDB" id="2020640at2759"/>
<proteinExistence type="predicted"/>
<dbReference type="InterPro" id="IPR016197">
    <property type="entry name" value="Chromo-like_dom_sf"/>
</dbReference>
<dbReference type="InterPro" id="IPR023780">
    <property type="entry name" value="Chromo_domain"/>
</dbReference>
<dbReference type="AlphaFoldDB" id="A0A8T2VMG5"/>
<dbReference type="SUPFAM" id="SSF54160">
    <property type="entry name" value="Chromo domain-like"/>
    <property type="match status" value="1"/>
</dbReference>
<evidence type="ECO:0000256" key="1">
    <source>
        <dbReference type="ARBA" id="ARBA00004123"/>
    </source>
</evidence>
<accession>A0A8T2VMG5</accession>
<dbReference type="Pfam" id="PF00385">
    <property type="entry name" value="Chromo"/>
    <property type="match status" value="1"/>
</dbReference>
<dbReference type="PANTHER" id="PTHR22812">
    <property type="entry name" value="CHROMOBOX PROTEIN"/>
    <property type="match status" value="1"/>
</dbReference>
<dbReference type="Gene3D" id="2.40.50.40">
    <property type="match status" value="1"/>
</dbReference>
<reference evidence="4" key="1">
    <citation type="submission" date="2021-08" db="EMBL/GenBank/DDBJ databases">
        <title>WGS assembly of Ceratopteris richardii.</title>
        <authorList>
            <person name="Marchant D.B."/>
            <person name="Chen G."/>
            <person name="Jenkins J."/>
            <person name="Shu S."/>
            <person name="Leebens-Mack J."/>
            <person name="Grimwood J."/>
            <person name="Schmutz J."/>
            <person name="Soltis P."/>
            <person name="Soltis D."/>
            <person name="Chen Z.-H."/>
        </authorList>
    </citation>
    <scope>NUCLEOTIDE SEQUENCE</scope>
    <source>
        <strain evidence="4">Whitten #5841</strain>
        <tissue evidence="4">Leaf</tissue>
    </source>
</reference>
<dbReference type="InterPro" id="IPR051219">
    <property type="entry name" value="Heterochromatin_chromo-domain"/>
</dbReference>
<gene>
    <name evidence="4" type="ORF">KP509_01G073600</name>
</gene>
<dbReference type="CDD" id="cd00024">
    <property type="entry name" value="CD_CSD"/>
    <property type="match status" value="1"/>
</dbReference>
<sequence>MDIKLSNHVKNPNVGDKAQYRMDIHKELKEEICKAQEQYKPCAKLDHQRFGSFTILAKINLVTFKLQLPSTMRIHPLLHVSMGVRTSPVPPIEIDDHAEFEVEHVLDSRISQERLEYFTHCKGYDISDRTWERTETLQRALVKVQEFHKRNPKKPRP</sequence>
<dbReference type="Pfam" id="PF24626">
    <property type="entry name" value="SH3_Tf2-1"/>
    <property type="match status" value="1"/>
</dbReference>
<evidence type="ECO:0000313" key="5">
    <source>
        <dbReference type="Proteomes" id="UP000825935"/>
    </source>
</evidence>
<dbReference type="InterPro" id="IPR056924">
    <property type="entry name" value="SH3_Tf2-1"/>
</dbReference>
<dbReference type="SMART" id="SM00298">
    <property type="entry name" value="CHROMO"/>
    <property type="match status" value="1"/>
</dbReference>